<dbReference type="PANTHER" id="PTHR43798:SF31">
    <property type="entry name" value="AB HYDROLASE SUPERFAMILY PROTEIN YCLE"/>
    <property type="match status" value="1"/>
</dbReference>
<dbReference type="PANTHER" id="PTHR43798">
    <property type="entry name" value="MONOACYLGLYCEROL LIPASE"/>
    <property type="match status" value="1"/>
</dbReference>
<dbReference type="GO" id="GO:0016020">
    <property type="term" value="C:membrane"/>
    <property type="evidence" value="ECO:0007669"/>
    <property type="project" value="TreeGrafter"/>
</dbReference>
<feature type="domain" description="AB hydrolase-1" evidence="2">
    <location>
        <begin position="19"/>
        <end position="240"/>
    </location>
</feature>
<reference evidence="4" key="1">
    <citation type="submission" date="2016-11" db="EMBL/GenBank/DDBJ databases">
        <authorList>
            <person name="Varghese N."/>
            <person name="Submissions S."/>
        </authorList>
    </citation>
    <scope>NUCLEOTIDE SEQUENCE [LARGE SCALE GENOMIC DNA]</scope>
    <source>
        <strain evidence="4">DSM 29326</strain>
    </source>
</reference>
<evidence type="ECO:0000313" key="4">
    <source>
        <dbReference type="Proteomes" id="UP000183987"/>
    </source>
</evidence>
<dbReference type="PRINTS" id="PR00111">
    <property type="entry name" value="ABHYDROLASE"/>
</dbReference>
<dbReference type="EMBL" id="FQUE01000002">
    <property type="protein sequence ID" value="SHE77115.1"/>
    <property type="molecule type" value="Genomic_DNA"/>
</dbReference>
<evidence type="ECO:0000256" key="1">
    <source>
        <dbReference type="ARBA" id="ARBA00022801"/>
    </source>
</evidence>
<dbReference type="Gene3D" id="3.40.50.1820">
    <property type="entry name" value="alpha/beta hydrolase"/>
    <property type="match status" value="1"/>
</dbReference>
<sequence>MTGLPLHIVTQGDPAQPPVVLLHGFSMSHAVFVPLMAVLSDRYHVIAPDLRGHGLSPKPDDAYADSKDWADDIARIIAPLDRPVLLGWSMGGRVAMDYIRHHGDADLSALVLVGSYTGPVPAATKANRGPMFDETQREDGTAKFVRACTKDPLPDALARTLLDQALLCPHHVRLALADRDEDYTADARTIATPALVLHGDMDAIVPPAASADHNIQTATHIVYAGIGHTPFLEVPARFADDLTAFIRKARP</sequence>
<dbReference type="AlphaFoldDB" id="A0A1M4W7I8"/>
<accession>A0A1M4W7I8</accession>
<dbReference type="STRING" id="366533.SAMN05444339_10211"/>
<gene>
    <name evidence="3" type="ORF">SAMN05444339_10211</name>
</gene>
<proteinExistence type="predicted"/>
<dbReference type="SUPFAM" id="SSF53474">
    <property type="entry name" value="alpha/beta-Hydrolases"/>
    <property type="match status" value="1"/>
</dbReference>
<dbReference type="InterPro" id="IPR000073">
    <property type="entry name" value="AB_hydrolase_1"/>
</dbReference>
<dbReference type="Proteomes" id="UP000183987">
    <property type="component" value="Unassembled WGS sequence"/>
</dbReference>
<evidence type="ECO:0000313" key="3">
    <source>
        <dbReference type="EMBL" id="SHE77115.1"/>
    </source>
</evidence>
<organism evidence="3 4">
    <name type="scientific">Loktanella atrilutea</name>
    <dbReference type="NCBI Taxonomy" id="366533"/>
    <lineage>
        <taxon>Bacteria</taxon>
        <taxon>Pseudomonadati</taxon>
        <taxon>Pseudomonadota</taxon>
        <taxon>Alphaproteobacteria</taxon>
        <taxon>Rhodobacterales</taxon>
        <taxon>Roseobacteraceae</taxon>
        <taxon>Loktanella</taxon>
    </lineage>
</organism>
<protein>
    <submittedName>
        <fullName evidence="3">Pimeloyl-ACP methyl ester carboxylesterase</fullName>
    </submittedName>
</protein>
<dbReference type="GO" id="GO:0016787">
    <property type="term" value="F:hydrolase activity"/>
    <property type="evidence" value="ECO:0007669"/>
    <property type="project" value="UniProtKB-KW"/>
</dbReference>
<evidence type="ECO:0000259" key="2">
    <source>
        <dbReference type="Pfam" id="PF12697"/>
    </source>
</evidence>
<keyword evidence="1" id="KW-0378">Hydrolase</keyword>
<dbReference type="Pfam" id="PF12697">
    <property type="entry name" value="Abhydrolase_6"/>
    <property type="match status" value="1"/>
</dbReference>
<dbReference type="InterPro" id="IPR050266">
    <property type="entry name" value="AB_hydrolase_sf"/>
</dbReference>
<keyword evidence="4" id="KW-1185">Reference proteome</keyword>
<name>A0A1M4W7I8_LOKAT</name>
<dbReference type="InterPro" id="IPR029058">
    <property type="entry name" value="AB_hydrolase_fold"/>
</dbReference>